<dbReference type="RefSeq" id="WP_379233263.1">
    <property type="nucleotide sequence ID" value="NZ_JBHSTE010000002.1"/>
</dbReference>
<sequence length="134" mass="15985">MQIIEAIESDYKFITGRDRHINEQLVESKIKNGEIYILVEENIRIGWMRFGYFWDNLPFMNMLWLDEEYRGQGFGKKVVEHWEEKMKNKGFNQVMTSTQANEGAQHFYRKLGYKDVGCLLLENEPLEILMAKKL</sequence>
<comment type="caution">
    <text evidence="2">The sequence shown here is derived from an EMBL/GenBank/DDBJ whole genome shotgun (WGS) entry which is preliminary data.</text>
</comment>
<dbReference type="InterPro" id="IPR000182">
    <property type="entry name" value="GNAT_dom"/>
</dbReference>
<dbReference type="PANTHER" id="PTHR43259:SF1">
    <property type="entry name" value="N-ACETYLTRANSFERASE DOMAIN-CONTAINING PROTEIN"/>
    <property type="match status" value="1"/>
</dbReference>
<reference evidence="3" key="1">
    <citation type="journal article" date="2019" name="Int. J. Syst. Evol. Microbiol.">
        <title>The Global Catalogue of Microorganisms (GCM) 10K type strain sequencing project: providing services to taxonomists for standard genome sequencing and annotation.</title>
        <authorList>
            <consortium name="The Broad Institute Genomics Platform"/>
            <consortium name="The Broad Institute Genome Sequencing Center for Infectious Disease"/>
            <person name="Wu L."/>
            <person name="Ma J."/>
        </authorList>
    </citation>
    <scope>NUCLEOTIDE SEQUENCE [LARGE SCALE GENOMIC DNA]</scope>
    <source>
        <strain evidence="3">PCU 280</strain>
    </source>
</reference>
<dbReference type="InterPro" id="IPR016181">
    <property type="entry name" value="Acyl_CoA_acyltransferase"/>
</dbReference>
<keyword evidence="2" id="KW-0012">Acyltransferase</keyword>
<dbReference type="CDD" id="cd04301">
    <property type="entry name" value="NAT_SF"/>
    <property type="match status" value="1"/>
</dbReference>
<dbReference type="EMBL" id="JBHSTE010000002">
    <property type="protein sequence ID" value="MFC6332016.1"/>
    <property type="molecule type" value="Genomic_DNA"/>
</dbReference>
<evidence type="ECO:0000313" key="2">
    <source>
        <dbReference type="EMBL" id="MFC6332016.1"/>
    </source>
</evidence>
<dbReference type="SUPFAM" id="SSF55729">
    <property type="entry name" value="Acyl-CoA N-acyltransferases (Nat)"/>
    <property type="match status" value="1"/>
</dbReference>
<dbReference type="Proteomes" id="UP001596233">
    <property type="component" value="Unassembled WGS sequence"/>
</dbReference>
<dbReference type="InterPro" id="IPR052829">
    <property type="entry name" value="N-acetyltransferase_domain"/>
</dbReference>
<dbReference type="GO" id="GO:0016746">
    <property type="term" value="F:acyltransferase activity"/>
    <property type="evidence" value="ECO:0007669"/>
    <property type="project" value="UniProtKB-KW"/>
</dbReference>
<protein>
    <submittedName>
        <fullName evidence="2">GNAT family N-acetyltransferase</fullName>
        <ecNumber evidence="2">2.3.-.-</ecNumber>
    </submittedName>
</protein>
<name>A0ABW1V0N2_9BACL</name>
<accession>A0ABW1V0N2</accession>
<evidence type="ECO:0000259" key="1">
    <source>
        <dbReference type="PROSITE" id="PS51186"/>
    </source>
</evidence>
<dbReference type="EC" id="2.3.-.-" evidence="2"/>
<dbReference type="Gene3D" id="3.40.630.30">
    <property type="match status" value="1"/>
</dbReference>
<dbReference type="Pfam" id="PF00583">
    <property type="entry name" value="Acetyltransf_1"/>
    <property type="match status" value="1"/>
</dbReference>
<dbReference type="PROSITE" id="PS51186">
    <property type="entry name" value="GNAT"/>
    <property type="match status" value="1"/>
</dbReference>
<proteinExistence type="predicted"/>
<evidence type="ECO:0000313" key="3">
    <source>
        <dbReference type="Proteomes" id="UP001596233"/>
    </source>
</evidence>
<organism evidence="2 3">
    <name type="scientific">Paenibacillus septentrionalis</name>
    <dbReference type="NCBI Taxonomy" id="429342"/>
    <lineage>
        <taxon>Bacteria</taxon>
        <taxon>Bacillati</taxon>
        <taxon>Bacillota</taxon>
        <taxon>Bacilli</taxon>
        <taxon>Bacillales</taxon>
        <taxon>Paenibacillaceae</taxon>
        <taxon>Paenibacillus</taxon>
    </lineage>
</organism>
<keyword evidence="3" id="KW-1185">Reference proteome</keyword>
<dbReference type="PANTHER" id="PTHR43259">
    <property type="entry name" value="SPT10P"/>
    <property type="match status" value="1"/>
</dbReference>
<feature type="domain" description="N-acetyltransferase" evidence="1">
    <location>
        <begin position="1"/>
        <end position="134"/>
    </location>
</feature>
<keyword evidence="2" id="KW-0808">Transferase</keyword>
<gene>
    <name evidence="2" type="ORF">ACFP56_05225</name>
</gene>